<dbReference type="PANTHER" id="PTHR43551:SF1">
    <property type="entry name" value="HETERODISULFIDE REDUCTASE"/>
    <property type="match status" value="1"/>
</dbReference>
<keyword evidence="4" id="KW-0249">Electron transport</keyword>
<evidence type="ECO:0000313" key="9">
    <source>
        <dbReference type="EMBL" id="ALL00434.1"/>
    </source>
</evidence>
<evidence type="ECO:0000313" key="10">
    <source>
        <dbReference type="EMBL" id="OWJ53911.1"/>
    </source>
</evidence>
<dbReference type="STRING" id="1273541.Pyrde_0384"/>
<dbReference type="InterPro" id="IPR004017">
    <property type="entry name" value="Cys_rich_dom"/>
</dbReference>
<evidence type="ECO:0000313" key="11">
    <source>
        <dbReference type="Proteomes" id="UP000058613"/>
    </source>
</evidence>
<evidence type="ECO:0000256" key="4">
    <source>
        <dbReference type="ARBA" id="ARBA00022982"/>
    </source>
</evidence>
<name>A0A0P0N2W0_9CREN</name>
<accession>A0A0P0N2W0</accession>
<evidence type="ECO:0000259" key="7">
    <source>
        <dbReference type="Pfam" id="PF02754"/>
    </source>
</evidence>
<dbReference type="Gene3D" id="1.10.1060.10">
    <property type="entry name" value="Alpha-helical ferredoxin"/>
    <property type="match status" value="1"/>
</dbReference>
<keyword evidence="2" id="KW-0004">4Fe-4S</keyword>
<keyword evidence="12" id="KW-1185">Reference proteome</keyword>
<dbReference type="PANTHER" id="PTHR43551">
    <property type="entry name" value="FUMARATE REDUCTASE IRON-SULFUR SUBUNIT"/>
    <property type="match status" value="1"/>
</dbReference>
<dbReference type="InterPro" id="IPR009051">
    <property type="entry name" value="Helical_ferredxn"/>
</dbReference>
<dbReference type="Pfam" id="PF02754">
    <property type="entry name" value="CCG"/>
    <property type="match status" value="1"/>
</dbReference>
<evidence type="ECO:0000256" key="3">
    <source>
        <dbReference type="ARBA" id="ARBA00022723"/>
    </source>
</evidence>
<dbReference type="InterPro" id="IPR017896">
    <property type="entry name" value="4Fe4S_Fe-S-bd"/>
</dbReference>
<dbReference type="GO" id="GO:0051539">
    <property type="term" value="F:4 iron, 4 sulfur cluster binding"/>
    <property type="evidence" value="ECO:0007669"/>
    <property type="project" value="UniProtKB-KW"/>
</dbReference>
<dbReference type="GO" id="GO:0046872">
    <property type="term" value="F:metal ion binding"/>
    <property type="evidence" value="ECO:0007669"/>
    <property type="project" value="UniProtKB-KW"/>
</dbReference>
<feature type="domain" description="4Fe-4S ferredoxin-type" evidence="8">
    <location>
        <begin position="28"/>
        <end position="95"/>
    </location>
</feature>
<keyword evidence="5" id="KW-0408">Iron</keyword>
<evidence type="ECO:0000256" key="1">
    <source>
        <dbReference type="ARBA" id="ARBA00022448"/>
    </source>
</evidence>
<dbReference type="EMBL" id="NCQP01000007">
    <property type="protein sequence ID" value="OWJ53911.1"/>
    <property type="molecule type" value="Genomic_DNA"/>
</dbReference>
<evidence type="ECO:0000256" key="2">
    <source>
        <dbReference type="ARBA" id="ARBA00022485"/>
    </source>
</evidence>
<keyword evidence="3" id="KW-0479">Metal-binding</keyword>
<dbReference type="Pfam" id="PF13183">
    <property type="entry name" value="Fer4_8"/>
    <property type="match status" value="1"/>
</dbReference>
<organism evidence="9 11">
    <name type="scientific">Pyrodictium delaneyi</name>
    <dbReference type="NCBI Taxonomy" id="1273541"/>
    <lineage>
        <taxon>Archaea</taxon>
        <taxon>Thermoproteota</taxon>
        <taxon>Thermoprotei</taxon>
        <taxon>Desulfurococcales</taxon>
        <taxon>Pyrodictiaceae</taxon>
        <taxon>Pyrodictium</taxon>
    </lineage>
</organism>
<dbReference type="GeneID" id="26098707"/>
<keyword evidence="6" id="KW-0411">Iron-sulfur</keyword>
<sequence>MALKMPGVRQSGLQAMLSEAEEIAREALATCSRCLVCLAGCTSYRATRDPRLSPPRRLQVAARILLGDKPSEEDLYTLYTCSMCGACTALCPYGIEIWRLVHAAKMRLSLEGKALKSIEQVAVNGSRSGHSFTVDPSEPRRVLEEAARKAGVEPGGPGEALYVPSPFETTLYPDRLTETLKLLRGIGVEVTVSPSALDLGGNVAVDAARPDIGAEMLEKVIEEAKRLGAKTVIMSACGADIKLVHIAEKYGLTRLGGIEFVDVFTLVYKRAPSSVLKPDEEDKNAVLFTSCGFCRFGYSYACPIVTKLSGARRMKDKPPYTFCCGGGGGVNYVREKPFVETRNKVYRWRANRVMSHNVREVVTPCIKCYTVLQHGLLLARGLGKVRVTMLTTALLRRLEKRA</sequence>
<evidence type="ECO:0000256" key="6">
    <source>
        <dbReference type="ARBA" id="ARBA00023014"/>
    </source>
</evidence>
<dbReference type="PROSITE" id="PS00198">
    <property type="entry name" value="4FE4S_FER_1"/>
    <property type="match status" value="1"/>
</dbReference>
<gene>
    <name evidence="10" type="ORF">Pdsh_08455</name>
    <name evidence="9" type="ORF">Pyrde_0384</name>
</gene>
<dbReference type="EMBL" id="CP013011">
    <property type="protein sequence ID" value="ALL00434.1"/>
    <property type="molecule type" value="Genomic_DNA"/>
</dbReference>
<dbReference type="Proteomes" id="UP000196694">
    <property type="component" value="Unassembled WGS sequence"/>
</dbReference>
<dbReference type="KEGG" id="pdl:Pyrde_0384"/>
<dbReference type="InterPro" id="IPR017900">
    <property type="entry name" value="4Fe4S_Fe_S_CS"/>
</dbReference>
<dbReference type="SUPFAM" id="SSF46548">
    <property type="entry name" value="alpha-helical ferredoxin"/>
    <property type="match status" value="1"/>
</dbReference>
<proteinExistence type="predicted"/>
<dbReference type="Proteomes" id="UP000058613">
    <property type="component" value="Chromosome"/>
</dbReference>
<dbReference type="RefSeq" id="WP_082419403.1">
    <property type="nucleotide sequence ID" value="NZ_CP013011.1"/>
</dbReference>
<evidence type="ECO:0000313" key="12">
    <source>
        <dbReference type="Proteomes" id="UP000196694"/>
    </source>
</evidence>
<evidence type="ECO:0000259" key="8">
    <source>
        <dbReference type="Pfam" id="PF13183"/>
    </source>
</evidence>
<dbReference type="AlphaFoldDB" id="A0A0P0N2W0"/>
<protein>
    <submittedName>
        <fullName evidence="9">Fe-S oxidoreductase</fullName>
    </submittedName>
</protein>
<feature type="domain" description="Cysteine-rich" evidence="7">
    <location>
        <begin position="286"/>
        <end position="372"/>
    </location>
</feature>
<keyword evidence="1" id="KW-0813">Transport</keyword>
<dbReference type="GO" id="GO:0016491">
    <property type="term" value="F:oxidoreductase activity"/>
    <property type="evidence" value="ECO:0007669"/>
    <property type="project" value="UniProtKB-ARBA"/>
</dbReference>
<reference evidence="9 11" key="1">
    <citation type="submission" date="2015-10" db="EMBL/GenBank/DDBJ databases">
        <title>Complete genome sequence of hyperthermophilic archaeon Pyrodictium delaneyi Su06.</title>
        <authorList>
            <person name="Jung J.-H."/>
            <person name="Lin J."/>
            <person name="Holden J.F."/>
            <person name="Park C.-S."/>
        </authorList>
    </citation>
    <scope>NUCLEOTIDE SEQUENCE [LARGE SCALE GENOMIC DNA]</scope>
    <source>
        <strain evidence="9 11">Su06</strain>
    </source>
</reference>
<reference evidence="10 12" key="2">
    <citation type="submission" date="2017-05" db="EMBL/GenBank/DDBJ databases">
        <title>The draft genome of the hyperthermophilic archaeon 'Pyrodictium delaneyi strain Hulk', an iron and nitrate reducer, reveals the capacity for sulfate reduction.</title>
        <authorList>
            <person name="Demey L.M."/>
            <person name="Miller C."/>
            <person name="Manzella M."/>
            <person name="Reguera G."/>
            <person name="Kashefi K."/>
        </authorList>
    </citation>
    <scope>NUCLEOTIDE SEQUENCE [LARGE SCALE GENOMIC DNA]</scope>
    <source>
        <strain evidence="10 12">Hulk</strain>
    </source>
</reference>
<evidence type="ECO:0000256" key="5">
    <source>
        <dbReference type="ARBA" id="ARBA00023004"/>
    </source>
</evidence>